<dbReference type="PANTHER" id="PTHR44340:SF1">
    <property type="entry name" value="DNAJ HOMOLOG SUBFAMILY C MEMBER 10"/>
    <property type="match status" value="1"/>
</dbReference>
<dbReference type="GO" id="GO:0015035">
    <property type="term" value="F:protein-disulfide reductase activity"/>
    <property type="evidence" value="ECO:0007669"/>
    <property type="project" value="TreeGrafter"/>
</dbReference>
<dbReference type="Gene3D" id="1.10.287.110">
    <property type="entry name" value="DnaJ domain"/>
    <property type="match status" value="1"/>
</dbReference>
<feature type="signal peptide" evidence="7">
    <location>
        <begin position="1"/>
        <end position="24"/>
    </location>
</feature>
<dbReference type="Pfam" id="PF00085">
    <property type="entry name" value="Thioredoxin"/>
    <property type="match status" value="4"/>
</dbReference>
<accession>A0A6M2VJS8</accession>
<evidence type="ECO:0000256" key="5">
    <source>
        <dbReference type="ARBA" id="ARBA00035002"/>
    </source>
</evidence>
<dbReference type="GO" id="GO:0051787">
    <property type="term" value="F:misfolded protein binding"/>
    <property type="evidence" value="ECO:0007669"/>
    <property type="project" value="TreeGrafter"/>
</dbReference>
<evidence type="ECO:0000256" key="7">
    <source>
        <dbReference type="SAM" id="SignalP"/>
    </source>
</evidence>
<dbReference type="InterPro" id="IPR001623">
    <property type="entry name" value="DnaJ_domain"/>
</dbReference>
<dbReference type="InterPro" id="IPR018253">
    <property type="entry name" value="DnaJ_domain_CS"/>
</dbReference>
<keyword evidence="7" id="KW-0732">Signal</keyword>
<dbReference type="PROSITE" id="PS00636">
    <property type="entry name" value="DNAJ_1"/>
    <property type="match status" value="1"/>
</dbReference>
<dbReference type="GO" id="GO:0006914">
    <property type="term" value="P:autophagy"/>
    <property type="evidence" value="ECO:0007669"/>
    <property type="project" value="UniProtKB-KW"/>
</dbReference>
<dbReference type="SUPFAM" id="SSF52833">
    <property type="entry name" value="Thioredoxin-like"/>
    <property type="match status" value="4"/>
</dbReference>
<evidence type="ECO:0000256" key="4">
    <source>
        <dbReference type="ARBA" id="ARBA00023006"/>
    </source>
</evidence>
<dbReference type="PROSITE" id="PS51352">
    <property type="entry name" value="THIOREDOXIN_2"/>
    <property type="match status" value="3"/>
</dbReference>
<dbReference type="SUPFAM" id="SSF46565">
    <property type="entry name" value="Chaperone J-domain"/>
    <property type="match status" value="1"/>
</dbReference>
<name>A0A6M2VJS8_STIJA</name>
<evidence type="ECO:0000256" key="3">
    <source>
        <dbReference type="ARBA" id="ARBA00020921"/>
    </source>
</evidence>
<dbReference type="SMART" id="SM00271">
    <property type="entry name" value="DnaJ"/>
    <property type="match status" value="1"/>
</dbReference>
<keyword evidence="4" id="KW-0072">Autophagy</keyword>
<evidence type="ECO:0000313" key="10">
    <source>
        <dbReference type="EMBL" id="QCY50099.1"/>
    </source>
</evidence>
<dbReference type="InterPro" id="IPR017937">
    <property type="entry name" value="Thioredoxin_CS"/>
</dbReference>
<feature type="domain" description="Thioredoxin" evidence="9">
    <location>
        <begin position="669"/>
        <end position="793"/>
    </location>
</feature>
<protein>
    <recommendedName>
        <fullName evidence="2">DnaJ homolog subfamily C member 10</fullName>
    </recommendedName>
    <alternativeName>
        <fullName evidence="3">DnaJ homolog subfamily C member 16</fullName>
    </alternativeName>
    <alternativeName>
        <fullName evidence="6">Endoplasmic reticulum DNA J domain-containing protein 8</fullName>
    </alternativeName>
</protein>
<evidence type="ECO:0000259" key="9">
    <source>
        <dbReference type="PROSITE" id="PS51352"/>
    </source>
</evidence>
<reference evidence="10" key="1">
    <citation type="submission" date="2018-06" db="EMBL/GenBank/DDBJ databases">
        <title>Identification and characterization of DnaJ in sea cucumber.</title>
        <authorList>
            <person name="Gao L."/>
            <person name="He C."/>
        </authorList>
    </citation>
    <scope>NUCLEOTIDE SEQUENCE</scope>
</reference>
<dbReference type="InterPro" id="IPR036249">
    <property type="entry name" value="Thioredoxin-like_sf"/>
</dbReference>
<dbReference type="Pfam" id="PF00226">
    <property type="entry name" value="DnaJ"/>
    <property type="match status" value="1"/>
</dbReference>
<evidence type="ECO:0000256" key="2">
    <source>
        <dbReference type="ARBA" id="ARBA00020920"/>
    </source>
</evidence>
<dbReference type="FunFam" id="1.10.287.110:FF:000029">
    <property type="entry name" value="DnaJ homolog subfamily C member 10"/>
    <property type="match status" value="1"/>
</dbReference>
<dbReference type="Gene3D" id="3.40.30.10">
    <property type="entry name" value="Glutaredoxin"/>
    <property type="match status" value="6"/>
</dbReference>
<sequence>MGSYNPFRLILVSLLCLMIAVVLSTVNSSEDFYELLGIERDATTKDIRRAFKKIALSEHPDKNPDDPKAHEKFVKINRAYEVLKDDDLRKKYDRFGEEGLKEDGQGQWNRYESWQFYKTEFGLYDEDPEVVTLSKTDFEQSVFGEDIWLVNFYSPRCHHCHDLAPTWREFAKEMEGVIRIGAVNCWDDRPLCTQQGVQRFPSLIQYPSREHYNGARKLKDLVRHALRQVKATVHSIWTGNFKAVLLDPEKKDQPWVISYCTAEKEREGDSVGERLGCLDSDDTLKLAAILNKAVHVGSVDCIASKSLCEKLKIEESTVMYYPSGSKLQSKQKQMLEFDESKQIAKEVLRLLPALTTLTTEQLQLARENLKKKDPAQRPLVVYFITGSSEPDNELRKLPKLVPQFKVALFNCSTDATLCDQLYLTNHLPKVTFFRVGGEHEFHHGRSFAADIAAFARESFQSLVHVLDPSSFPSPVTDGQNIWLVDFFSPHCSPCLQLIPEIHKVAKQLGDVEFGTVDCTIHKEICSQQQIRSYPTMILFNNSKPHHSVGYMHSSQIMEFIEDILNPKVVTLDSDLFTTLIVQRSKDELWLVDFFAPWCGPCQQLAPEWRRVAKRLNGTARLGSVDCVEHQQLCSSQSVSGYPTIRAYPVGKTGSSMYSTYNGWFRNVQSLVGWAYQLLPSSVTIITKQNFRDKVLRSEDPWVVDFYAPWCGPCQAYMPNFEEIAKTMKDHVRAGKVDCQAHASICQQASITGYPSVRIYKGTTTKGYSQNWYGEGVQNIYPNFLIPHLKQKFPNKLQEFSTKTVKDEL</sequence>
<dbReference type="GO" id="GO:0005788">
    <property type="term" value="C:endoplasmic reticulum lumen"/>
    <property type="evidence" value="ECO:0007669"/>
    <property type="project" value="TreeGrafter"/>
</dbReference>
<dbReference type="CDD" id="cd03004">
    <property type="entry name" value="PDI_a_ERdj5_C"/>
    <property type="match status" value="2"/>
</dbReference>
<proteinExistence type="evidence at transcript level"/>
<dbReference type="PRINTS" id="PR00625">
    <property type="entry name" value="JDOMAIN"/>
</dbReference>
<dbReference type="GO" id="GO:0036498">
    <property type="term" value="P:IRE1-mediated unfolded protein response"/>
    <property type="evidence" value="ECO:0007669"/>
    <property type="project" value="TreeGrafter"/>
</dbReference>
<dbReference type="CDD" id="cd06257">
    <property type="entry name" value="DnaJ"/>
    <property type="match status" value="1"/>
</dbReference>
<organism evidence="10">
    <name type="scientific">Stichopus japonicus</name>
    <name type="common">Sea cucumber</name>
    <dbReference type="NCBI Taxonomy" id="307972"/>
    <lineage>
        <taxon>Eukaryota</taxon>
        <taxon>Metazoa</taxon>
        <taxon>Echinodermata</taxon>
        <taxon>Eleutherozoa</taxon>
        <taxon>Echinozoa</taxon>
        <taxon>Holothuroidea</taxon>
        <taxon>Aspidochirotacea</taxon>
        <taxon>Aspidochirotida</taxon>
        <taxon>Stichopodidae</taxon>
        <taxon>Apostichopus</taxon>
    </lineage>
</organism>
<dbReference type="PROSITE" id="PS00194">
    <property type="entry name" value="THIOREDOXIN_1"/>
    <property type="match status" value="2"/>
</dbReference>
<dbReference type="InterPro" id="IPR035674">
    <property type="entry name" value="ERdj5_TRX_C"/>
</dbReference>
<comment type="function">
    <text evidence="5">Plays an important role in regulating the size of autophagosomes during the formation process.</text>
</comment>
<dbReference type="InterPro" id="IPR036869">
    <property type="entry name" value="J_dom_sf"/>
</dbReference>
<evidence type="ECO:0000259" key="8">
    <source>
        <dbReference type="PROSITE" id="PS50076"/>
    </source>
</evidence>
<dbReference type="AlphaFoldDB" id="A0A6M2VJS8"/>
<feature type="domain" description="J" evidence="8">
    <location>
        <begin position="31"/>
        <end position="96"/>
    </location>
</feature>
<dbReference type="GO" id="GO:0016671">
    <property type="term" value="F:oxidoreductase activity, acting on a sulfur group of donors, disulfide as acceptor"/>
    <property type="evidence" value="ECO:0007669"/>
    <property type="project" value="TreeGrafter"/>
</dbReference>
<feature type="chain" id="PRO_5026947663" description="DnaJ homolog subfamily C member 10" evidence="7">
    <location>
        <begin position="25"/>
        <end position="808"/>
    </location>
</feature>
<dbReference type="InterPro" id="IPR013766">
    <property type="entry name" value="Thioredoxin_domain"/>
</dbReference>
<dbReference type="EMBL" id="MH481803">
    <property type="protein sequence ID" value="QCY50099.1"/>
    <property type="molecule type" value="mRNA"/>
</dbReference>
<dbReference type="GO" id="GO:0005789">
    <property type="term" value="C:endoplasmic reticulum membrane"/>
    <property type="evidence" value="ECO:0007669"/>
    <property type="project" value="UniProtKB-SubCell"/>
</dbReference>
<evidence type="ECO:0000256" key="1">
    <source>
        <dbReference type="ARBA" id="ARBA00004163"/>
    </source>
</evidence>
<comment type="subcellular location">
    <subcellularLocation>
        <location evidence="1">Endoplasmic reticulum membrane</location>
        <topology evidence="1">Single-pass type IV membrane protein</topology>
    </subcellularLocation>
</comment>
<feature type="domain" description="Thioredoxin" evidence="9">
    <location>
        <begin position="112"/>
        <end position="231"/>
    </location>
</feature>
<dbReference type="PANTHER" id="PTHR44340">
    <property type="entry name" value="DNAJ HOMOLOG SUBFAMILY C MEMBER 10"/>
    <property type="match status" value="1"/>
</dbReference>
<feature type="domain" description="Thioredoxin" evidence="9">
    <location>
        <begin position="421"/>
        <end position="565"/>
    </location>
</feature>
<dbReference type="PROSITE" id="PS50076">
    <property type="entry name" value="DNAJ_2"/>
    <property type="match status" value="1"/>
</dbReference>
<evidence type="ECO:0000256" key="6">
    <source>
        <dbReference type="ARBA" id="ARBA00035043"/>
    </source>
</evidence>
<dbReference type="InterPro" id="IPR052460">
    <property type="entry name" value="ER_disulfide_reductase"/>
</dbReference>